<gene>
    <name evidence="1" type="ORF">L9F63_017271</name>
</gene>
<organism evidence="1 2">
    <name type="scientific">Diploptera punctata</name>
    <name type="common">Pacific beetle cockroach</name>
    <dbReference type="NCBI Taxonomy" id="6984"/>
    <lineage>
        <taxon>Eukaryota</taxon>
        <taxon>Metazoa</taxon>
        <taxon>Ecdysozoa</taxon>
        <taxon>Arthropoda</taxon>
        <taxon>Hexapoda</taxon>
        <taxon>Insecta</taxon>
        <taxon>Pterygota</taxon>
        <taxon>Neoptera</taxon>
        <taxon>Polyneoptera</taxon>
        <taxon>Dictyoptera</taxon>
        <taxon>Blattodea</taxon>
        <taxon>Blaberoidea</taxon>
        <taxon>Blaberidae</taxon>
        <taxon>Diplopterinae</taxon>
        <taxon>Diploptera</taxon>
    </lineage>
</organism>
<keyword evidence="2" id="KW-1185">Reference proteome</keyword>
<evidence type="ECO:0000313" key="1">
    <source>
        <dbReference type="EMBL" id="KAJ9589522.1"/>
    </source>
</evidence>
<accession>A0AAD7ZZB6</accession>
<evidence type="ECO:0000313" key="2">
    <source>
        <dbReference type="Proteomes" id="UP001233999"/>
    </source>
</evidence>
<proteinExistence type="predicted"/>
<dbReference type="EMBL" id="JASPKZ010004935">
    <property type="protein sequence ID" value="KAJ9589522.1"/>
    <property type="molecule type" value="Genomic_DNA"/>
</dbReference>
<dbReference type="Proteomes" id="UP001233999">
    <property type="component" value="Unassembled WGS sequence"/>
</dbReference>
<reference evidence="1" key="1">
    <citation type="journal article" date="2023" name="IScience">
        <title>Live-bearing cockroach genome reveals convergent evolutionary mechanisms linked to viviparity in insects and beyond.</title>
        <authorList>
            <person name="Fouks B."/>
            <person name="Harrison M.C."/>
            <person name="Mikhailova A.A."/>
            <person name="Marchal E."/>
            <person name="English S."/>
            <person name="Carruthers M."/>
            <person name="Jennings E.C."/>
            <person name="Chiamaka E.L."/>
            <person name="Frigard R.A."/>
            <person name="Pippel M."/>
            <person name="Attardo G.M."/>
            <person name="Benoit J.B."/>
            <person name="Bornberg-Bauer E."/>
            <person name="Tobe S.S."/>
        </authorList>
    </citation>
    <scope>NUCLEOTIDE SEQUENCE</scope>
    <source>
        <strain evidence="1">Stay&amp;Tobe</strain>
    </source>
</reference>
<dbReference type="AlphaFoldDB" id="A0AAD7ZZB6"/>
<protein>
    <submittedName>
        <fullName evidence="1">Uncharacterized protein</fullName>
    </submittedName>
</protein>
<comment type="caution">
    <text evidence="1">The sequence shown here is derived from an EMBL/GenBank/DDBJ whole genome shotgun (WGS) entry which is preliminary data.</text>
</comment>
<sequence>MCCNITNYDETDQDINKEEQVTDKCLEAAEEKINREPLVTSILQDHARLLNRVRRDDASTAQEIKEQFMMCCKEPEEKGSKNAMSDEDKEKCTQYVTDKVKDVERDDLMMNVYMCSFQCVYMQRKMADENGNITEEIKNLKFFGSEGIALEEKAKTICPARVTELLKDEEEGKYLCNSQAHLYITCVANVTIWYCPDDLKIQDDRCNTTRELLRSTFEE</sequence>
<reference evidence="1" key="2">
    <citation type="submission" date="2023-05" db="EMBL/GenBank/DDBJ databases">
        <authorList>
            <person name="Fouks B."/>
        </authorList>
    </citation>
    <scope>NUCLEOTIDE SEQUENCE</scope>
    <source>
        <strain evidence="1">Stay&amp;Tobe</strain>
        <tissue evidence="1">Testes</tissue>
    </source>
</reference>
<name>A0AAD7ZZB6_DIPPU</name>